<dbReference type="InterPro" id="IPR017937">
    <property type="entry name" value="Thioredoxin_CS"/>
</dbReference>
<feature type="domain" description="ERV/ALR sulfhydryl oxidase" evidence="10">
    <location>
        <begin position="477"/>
        <end position="661"/>
    </location>
</feature>
<dbReference type="PROSITE" id="PS51324">
    <property type="entry name" value="ERV_ALR"/>
    <property type="match status" value="1"/>
</dbReference>
<dbReference type="EMBL" id="HG696083">
    <property type="protein sequence ID" value="CDI86808.1"/>
    <property type="molecule type" value="Genomic_DNA"/>
</dbReference>
<keyword evidence="8" id="KW-1133">Transmembrane helix</keyword>
<dbReference type="AlphaFoldDB" id="U6H5P0"/>
<evidence type="ECO:0000313" key="12">
    <source>
        <dbReference type="EMBL" id="CDI86808.1"/>
    </source>
</evidence>
<comment type="catalytic activity">
    <reaction evidence="8">
        <text>2 R'C(R)SH + O2 = R'C(R)S-S(R)CR' + H2O2</text>
        <dbReference type="Rhea" id="RHEA:17357"/>
        <dbReference type="ChEBI" id="CHEBI:15379"/>
        <dbReference type="ChEBI" id="CHEBI:16240"/>
        <dbReference type="ChEBI" id="CHEBI:16520"/>
        <dbReference type="ChEBI" id="CHEBI:17412"/>
        <dbReference type="EC" id="1.8.3.2"/>
    </reaction>
</comment>
<comment type="cofactor">
    <cofactor evidence="1 8">
        <name>FAD</name>
        <dbReference type="ChEBI" id="CHEBI:57692"/>
    </cofactor>
</comment>
<keyword evidence="5 8" id="KW-0560">Oxidoreductase</keyword>
<keyword evidence="3" id="KW-0732">Signal</keyword>
<dbReference type="PROSITE" id="PS51352">
    <property type="entry name" value="THIOREDOXIN_2"/>
    <property type="match status" value="1"/>
</dbReference>
<dbReference type="PANTHER" id="PTHR22897">
    <property type="entry name" value="QUIESCIN Q6-RELATED SULFHYDRYL OXIDASE"/>
    <property type="match status" value="1"/>
</dbReference>
<dbReference type="CDD" id="cd02961">
    <property type="entry name" value="PDI_a_family"/>
    <property type="match status" value="1"/>
</dbReference>
<dbReference type="Proteomes" id="UP000018201">
    <property type="component" value="Unassembled WGS sequence"/>
</dbReference>
<keyword evidence="8" id="KW-0472">Membrane</keyword>
<accession>U6H5P0</accession>
<evidence type="ECO:0000256" key="7">
    <source>
        <dbReference type="ARBA" id="ARBA00023180"/>
    </source>
</evidence>
<proteinExistence type="predicted"/>
<dbReference type="GO" id="GO:0005615">
    <property type="term" value="C:extracellular space"/>
    <property type="evidence" value="ECO:0007669"/>
    <property type="project" value="TreeGrafter"/>
</dbReference>
<evidence type="ECO:0000313" key="13">
    <source>
        <dbReference type="Proteomes" id="UP000018201"/>
    </source>
</evidence>
<gene>
    <name evidence="12" type="ORF">EPH_0074440</name>
</gene>
<dbReference type="Gene3D" id="1.20.120.310">
    <property type="entry name" value="ERV/ALR sulfhydryl oxidase domain"/>
    <property type="match status" value="1"/>
</dbReference>
<dbReference type="GO" id="GO:0006457">
    <property type="term" value="P:protein folding"/>
    <property type="evidence" value="ECO:0007669"/>
    <property type="project" value="TreeGrafter"/>
</dbReference>
<evidence type="ECO:0000259" key="10">
    <source>
        <dbReference type="PROSITE" id="PS51324"/>
    </source>
</evidence>
<dbReference type="InterPro" id="IPR017905">
    <property type="entry name" value="ERV/ALR_sulphydryl_oxidase"/>
</dbReference>
<dbReference type="EC" id="1.8.3.2" evidence="8"/>
<dbReference type="SUPFAM" id="SSF52833">
    <property type="entry name" value="Thioredoxin-like"/>
    <property type="match status" value="1"/>
</dbReference>
<dbReference type="GO" id="GO:0016971">
    <property type="term" value="F:flavin-dependent sulfhydryl oxidase activity"/>
    <property type="evidence" value="ECO:0007669"/>
    <property type="project" value="InterPro"/>
</dbReference>
<dbReference type="InterPro" id="IPR036774">
    <property type="entry name" value="ERV/ALR_sulphydryl_oxid_sf"/>
</dbReference>
<keyword evidence="7" id="KW-0325">Glycoprotein</keyword>
<name>U6H5P0_9EIME</name>
<evidence type="ECO:0000256" key="9">
    <source>
        <dbReference type="SAM" id="MobiDB-lite"/>
    </source>
</evidence>
<reference evidence="12" key="1">
    <citation type="submission" date="2013-10" db="EMBL/GenBank/DDBJ databases">
        <title>Genomic analysis of the causative agents of coccidiosis in chickens.</title>
        <authorList>
            <person name="Reid A.J."/>
            <person name="Blake D."/>
            <person name="Billington K."/>
            <person name="Browne H."/>
            <person name="Dunn M."/>
            <person name="Hung S."/>
            <person name="Kawahara F."/>
            <person name="Miranda-Saavedra D."/>
            <person name="Mourier T."/>
            <person name="Nagra H."/>
            <person name="Otto T.D."/>
            <person name="Rawlings N."/>
            <person name="Sanchez A."/>
            <person name="Sanders M."/>
            <person name="Subramaniam C."/>
            <person name="Tay Y."/>
            <person name="Dear P."/>
            <person name="Doerig C."/>
            <person name="Gruber A."/>
            <person name="Parkinson J."/>
            <person name="Shirley M."/>
            <person name="Wan K.L."/>
            <person name="Berriman M."/>
            <person name="Tomley F."/>
            <person name="Pain A."/>
        </authorList>
    </citation>
    <scope>NUCLEOTIDE SEQUENCE [LARGE SCALE GENOMIC DNA]</scope>
    <source>
        <strain evidence="12">Houghton</strain>
    </source>
</reference>
<dbReference type="VEuPathDB" id="ToxoDB:EPH_0074440"/>
<dbReference type="InterPro" id="IPR036249">
    <property type="entry name" value="Thioredoxin-like_sf"/>
</dbReference>
<evidence type="ECO:0000256" key="8">
    <source>
        <dbReference type="RuleBase" id="RU371123"/>
    </source>
</evidence>
<protein>
    <recommendedName>
        <fullName evidence="8">Sulfhydryl oxidase</fullName>
        <ecNumber evidence="8">1.8.3.2</ecNumber>
    </recommendedName>
</protein>
<dbReference type="OrthoDB" id="59470at2759"/>
<evidence type="ECO:0000256" key="3">
    <source>
        <dbReference type="ARBA" id="ARBA00022729"/>
    </source>
</evidence>
<reference evidence="12" key="2">
    <citation type="submission" date="2013-10" db="EMBL/GenBank/DDBJ databases">
        <authorList>
            <person name="Aslett M."/>
        </authorList>
    </citation>
    <scope>NUCLEOTIDE SEQUENCE [LARGE SCALE GENOMIC DNA]</scope>
    <source>
        <strain evidence="12">Houghton</strain>
    </source>
</reference>
<evidence type="ECO:0000256" key="6">
    <source>
        <dbReference type="ARBA" id="ARBA00023157"/>
    </source>
</evidence>
<sequence>MRYQPYNTTLGGVGTFSFTLLSLLNLTFLLGRPQQAIGEAWPSLQVPSTAHQTSSAGYAGRTIADEDAASSRAGNEASFPQAPPSGAAAVAYPTLKQKRGHRRMFAPDPIVEEAITAEEYRRVMVKATLAGKGLIMMFYSAWCPHCFSYRKTFSQLAMDLHPRFHFGALNCMEDEGTMDICGSLGIFALPSIKLLVPASLHLQLPASEQHPKQNTSLEGNLHLEFPGMHDGGVLDSFDASRPEGFAIHSLALPSDDIYLAVQYAARKTRQKIEKNELQLTLGGDIAAFEHLRGIPCSSYRWGSEQMPELAAHDSSVVQQEKEDGRDVERNSVPMGGREAPTAVSARARLHDGIRGLQFILASWVFTRRERMSFAEQFALIDLLEIVRAVVPIRSVKRAAAHAIIHLQNSMQVLPDDLPLGELESLSEEHKRFSKYLEVYREIDDNLSSSKGLRTADWRKWIGSLAFGAEALPLPPLEEPRLKHCTTITCSVWMLMHVLAEGARELSAKDALIEQNPSLGCMIVPAFEVSHAIYNFLQRFFGCSACRKHFTLLFSRRSHGLDALSPPAGGALIRLPRTAGMASHNQAETGLSVRRGSDRSLLEEFRGQRRGAISAWTERHAEASKMDELKLWLWRFHNAVTVRTAADATLAFVKGNAGAVNYANCDTRWPPRVACTSCRNTPPPETGLVSIQLLLARDADKDILAMEEEFGDFNMADVLTFLRQSYWPDDIEDMNI</sequence>
<dbReference type="Gene3D" id="3.40.30.10">
    <property type="entry name" value="Glutaredoxin"/>
    <property type="match status" value="1"/>
</dbReference>
<keyword evidence="6" id="KW-1015">Disulfide bond</keyword>
<feature type="transmembrane region" description="Helical" evidence="8">
    <location>
        <begin position="12"/>
        <end position="31"/>
    </location>
</feature>
<dbReference type="PROSITE" id="PS00194">
    <property type="entry name" value="THIOREDOXIN_1"/>
    <property type="match status" value="1"/>
</dbReference>
<keyword evidence="8" id="KW-0812">Transmembrane</keyword>
<dbReference type="InterPro" id="IPR039798">
    <property type="entry name" value="Sulfhydryl_oxidase"/>
</dbReference>
<evidence type="ECO:0000259" key="11">
    <source>
        <dbReference type="PROSITE" id="PS51352"/>
    </source>
</evidence>
<dbReference type="InterPro" id="IPR013766">
    <property type="entry name" value="Thioredoxin_domain"/>
</dbReference>
<organism evidence="12 13">
    <name type="scientific">Eimeria praecox</name>
    <dbReference type="NCBI Taxonomy" id="51316"/>
    <lineage>
        <taxon>Eukaryota</taxon>
        <taxon>Sar</taxon>
        <taxon>Alveolata</taxon>
        <taxon>Apicomplexa</taxon>
        <taxon>Conoidasida</taxon>
        <taxon>Coccidia</taxon>
        <taxon>Eucoccidiorida</taxon>
        <taxon>Eimeriorina</taxon>
        <taxon>Eimeriidae</taxon>
        <taxon>Eimeria</taxon>
    </lineage>
</organism>
<evidence type="ECO:0000256" key="5">
    <source>
        <dbReference type="ARBA" id="ARBA00023002"/>
    </source>
</evidence>
<keyword evidence="4 8" id="KW-0274">FAD</keyword>
<dbReference type="GO" id="GO:0000139">
    <property type="term" value="C:Golgi membrane"/>
    <property type="evidence" value="ECO:0007669"/>
    <property type="project" value="TreeGrafter"/>
</dbReference>
<evidence type="ECO:0000256" key="1">
    <source>
        <dbReference type="ARBA" id="ARBA00001974"/>
    </source>
</evidence>
<feature type="domain" description="Thioredoxin" evidence="11">
    <location>
        <begin position="81"/>
        <end position="267"/>
    </location>
</feature>
<feature type="compositionally biased region" description="Basic and acidic residues" evidence="9">
    <location>
        <begin position="320"/>
        <end position="329"/>
    </location>
</feature>
<feature type="region of interest" description="Disordered" evidence="9">
    <location>
        <begin position="320"/>
        <end position="340"/>
    </location>
</feature>
<dbReference type="GO" id="GO:0003756">
    <property type="term" value="F:protein disulfide isomerase activity"/>
    <property type="evidence" value="ECO:0007669"/>
    <property type="project" value="TreeGrafter"/>
</dbReference>
<evidence type="ECO:0000256" key="2">
    <source>
        <dbReference type="ARBA" id="ARBA00022630"/>
    </source>
</evidence>
<keyword evidence="2 8" id="KW-0285">Flavoprotein</keyword>
<dbReference type="PANTHER" id="PTHR22897:SF8">
    <property type="entry name" value="SULFHYDRYL OXIDASE"/>
    <property type="match status" value="1"/>
</dbReference>
<evidence type="ECO:0000256" key="4">
    <source>
        <dbReference type="ARBA" id="ARBA00022827"/>
    </source>
</evidence>
<keyword evidence="13" id="KW-1185">Reference proteome</keyword>